<organism evidence="1 2">
    <name type="scientific">Bartonella clarridgeiae (strain CCUG 45776 / CIP 104772 / 73)</name>
    <dbReference type="NCBI Taxonomy" id="696125"/>
    <lineage>
        <taxon>Bacteria</taxon>
        <taxon>Pseudomonadati</taxon>
        <taxon>Pseudomonadota</taxon>
        <taxon>Alphaproteobacteria</taxon>
        <taxon>Hyphomicrobiales</taxon>
        <taxon>Bartonellaceae</taxon>
        <taxon>Bartonella</taxon>
    </lineage>
</organism>
<gene>
    <name evidence="1" type="ordered locus">BARCL_0222</name>
</gene>
<reference evidence="1 2" key="2">
    <citation type="journal article" date="2011" name="PLoS Genet.">
        <title>Parallel evolution of a type IV secretion system in radiating lineages of the host-restricted bacterial pathogen Bartonella.</title>
        <authorList>
            <person name="Engel P."/>
            <person name="Salzburger W."/>
            <person name="Liesch M."/>
            <person name="Chang C.C."/>
            <person name="Maruyama S."/>
            <person name="Lanz C."/>
            <person name="Calteau A."/>
            <person name="Lajus A."/>
            <person name="Medigue C."/>
            <person name="Schuster S.C."/>
            <person name="Dehio C."/>
        </authorList>
    </citation>
    <scope>NUCLEOTIDE SEQUENCE [LARGE SCALE GENOMIC DNA]</scope>
    <source>
        <strain evidence="2">CIP 104772 / 73</strain>
    </source>
</reference>
<dbReference type="eggNOG" id="ENOG5031APZ">
    <property type="taxonomic scope" value="Bacteria"/>
</dbReference>
<dbReference type="RefSeq" id="WP_013544573.1">
    <property type="nucleotide sequence ID" value="NC_014932.1"/>
</dbReference>
<dbReference type="HOGENOM" id="CLU_1114127_0_0_5"/>
<evidence type="ECO:0000313" key="2">
    <source>
        <dbReference type="Proteomes" id="UP000009101"/>
    </source>
</evidence>
<dbReference type="EMBL" id="FN645454">
    <property type="protein sequence ID" value="CBI75903.1"/>
    <property type="molecule type" value="Genomic_DNA"/>
</dbReference>
<dbReference type="Proteomes" id="UP000009101">
    <property type="component" value="Chromosome"/>
</dbReference>
<proteinExistence type="predicted"/>
<dbReference type="AlphaFoldDB" id="E6YGB5"/>
<keyword evidence="2" id="KW-1185">Reference proteome</keyword>
<sequence length="249" mass="29099">MKRNIVRLFRKPTEEVIATKSIKSIKSNSVQSREKIEGLLQSISGKPKILDNDLNMIYRSLALGERNEYDKRYMERIVQCLKVRLKEDYKLEDDSSLLKEIDNYVNAVRQEHSEQIATKSIKSIKSNSVQSREKIEGLLQSISGKPKILDNDLNMIYRSLALGERNEYDKRYMERIVQCLKVRLKEDYKLEDDSSLLKEIDNYVNAVRQEHSEQAVKIHSRAKQGISVSANREYRDNRVENGRCNMLKI</sequence>
<name>E6YGB5_BARC7</name>
<dbReference type="KEGG" id="bcd:BARCL_0222"/>
<protein>
    <submittedName>
        <fullName evidence="1">Uncharacterized protein</fullName>
    </submittedName>
</protein>
<accession>E6YGB5</accession>
<reference evidence="2" key="1">
    <citation type="submission" date="2009-11" db="EMBL/GenBank/DDBJ databases">
        <title>Genome sequencing of Bartonella species and comparative genomics.</title>
        <authorList>
            <person name="Engel P."/>
            <person name="Salzburger W."/>
            <person name="Marius L."/>
            <person name="Chao-Chin C."/>
            <person name="Soichi M."/>
            <person name="Christa L."/>
            <person name="Alexandra C."/>
            <person name="Aurelie L."/>
            <person name="Claudine M."/>
            <person name="Stephan S.C."/>
            <person name="Christoph D."/>
        </authorList>
    </citation>
    <scope>NUCLEOTIDE SEQUENCE [LARGE SCALE GENOMIC DNA]</scope>
    <source>
        <strain evidence="2">CIP 104772 / 73</strain>
    </source>
</reference>
<evidence type="ECO:0000313" key="1">
    <source>
        <dbReference type="EMBL" id="CBI75903.1"/>
    </source>
</evidence>